<accession>A0ABR2D7R2</accession>
<keyword evidence="3" id="KW-1185">Reference proteome</keyword>
<comment type="caution">
    <text evidence="2">The sequence shown here is derived from an EMBL/GenBank/DDBJ whole genome shotgun (WGS) entry which is preliminary data.</text>
</comment>
<evidence type="ECO:0000313" key="3">
    <source>
        <dbReference type="Proteomes" id="UP001472677"/>
    </source>
</evidence>
<organism evidence="2 3">
    <name type="scientific">Hibiscus sabdariffa</name>
    <name type="common">roselle</name>
    <dbReference type="NCBI Taxonomy" id="183260"/>
    <lineage>
        <taxon>Eukaryota</taxon>
        <taxon>Viridiplantae</taxon>
        <taxon>Streptophyta</taxon>
        <taxon>Embryophyta</taxon>
        <taxon>Tracheophyta</taxon>
        <taxon>Spermatophyta</taxon>
        <taxon>Magnoliopsida</taxon>
        <taxon>eudicotyledons</taxon>
        <taxon>Gunneridae</taxon>
        <taxon>Pentapetalae</taxon>
        <taxon>rosids</taxon>
        <taxon>malvids</taxon>
        <taxon>Malvales</taxon>
        <taxon>Malvaceae</taxon>
        <taxon>Malvoideae</taxon>
        <taxon>Hibiscus</taxon>
    </lineage>
</organism>
<evidence type="ECO:0000256" key="1">
    <source>
        <dbReference type="SAM" id="MobiDB-lite"/>
    </source>
</evidence>
<feature type="region of interest" description="Disordered" evidence="1">
    <location>
        <begin position="20"/>
        <end position="55"/>
    </location>
</feature>
<evidence type="ECO:0000313" key="2">
    <source>
        <dbReference type="EMBL" id="KAK8532036.1"/>
    </source>
</evidence>
<protein>
    <submittedName>
        <fullName evidence="2">Uncharacterized protein</fullName>
    </submittedName>
</protein>
<feature type="compositionally biased region" description="Gly residues" evidence="1">
    <location>
        <begin position="27"/>
        <end position="36"/>
    </location>
</feature>
<dbReference type="Proteomes" id="UP001472677">
    <property type="component" value="Unassembled WGS sequence"/>
</dbReference>
<gene>
    <name evidence="2" type="ORF">V6N12_053487</name>
</gene>
<reference evidence="2 3" key="1">
    <citation type="journal article" date="2024" name="G3 (Bethesda)">
        <title>Genome assembly of Hibiscus sabdariffa L. provides insights into metabolisms of medicinal natural products.</title>
        <authorList>
            <person name="Kim T."/>
        </authorList>
    </citation>
    <scope>NUCLEOTIDE SEQUENCE [LARGE SCALE GENOMIC DNA]</scope>
    <source>
        <strain evidence="2">TK-2024</strain>
        <tissue evidence="2">Old leaves</tissue>
    </source>
</reference>
<dbReference type="EMBL" id="JBBPBM010000034">
    <property type="protein sequence ID" value="KAK8532036.1"/>
    <property type="molecule type" value="Genomic_DNA"/>
</dbReference>
<name>A0ABR2D7R2_9ROSI</name>
<proteinExistence type="predicted"/>
<sequence>MSLTLDGMKAKNINTVKMAMGSSKSMNGGGGNGGSIKGRMSKDAVKHISRSNDSNPKYLPCIDFLPPCTPPSYSPFLRSTTDTGTFPAAPIFIGVGLISPAGNPQRVLTLSGSVLTYSRSNSF</sequence>